<accession>A0ABY4CBH4</accession>
<dbReference type="Gene3D" id="3.40.710.10">
    <property type="entry name" value="DD-peptidase/beta-lactamase superfamily"/>
    <property type="match status" value="1"/>
</dbReference>
<evidence type="ECO:0000259" key="2">
    <source>
        <dbReference type="Pfam" id="PF00144"/>
    </source>
</evidence>
<dbReference type="PANTHER" id="PTHR43283:SF11">
    <property type="entry name" value="BETA-LACTAMASE-RELATED DOMAIN-CONTAINING PROTEIN"/>
    <property type="match status" value="1"/>
</dbReference>
<reference evidence="3" key="1">
    <citation type="submission" date="2022-03" db="EMBL/GenBank/DDBJ databases">
        <title>Genome Identification and Characterization of new species Bdellovibrio reynosense LBG001 sp. nov. from a Mexico soil sample.</title>
        <authorList>
            <person name="Camilli A."/>
            <person name="Ajao Y."/>
            <person name="Guo X."/>
        </authorList>
    </citation>
    <scope>NUCLEOTIDE SEQUENCE</scope>
    <source>
        <strain evidence="3">LBG001</strain>
    </source>
</reference>
<gene>
    <name evidence="3" type="ORF">MNR06_03730</name>
</gene>
<keyword evidence="1" id="KW-0378">Hydrolase</keyword>
<proteinExistence type="predicted"/>
<evidence type="ECO:0000313" key="4">
    <source>
        <dbReference type="Proteomes" id="UP000830116"/>
    </source>
</evidence>
<name>A0ABY4CBH4_9BACT</name>
<dbReference type="Pfam" id="PF00144">
    <property type="entry name" value="Beta-lactamase"/>
    <property type="match status" value="1"/>
</dbReference>
<dbReference type="InterPro" id="IPR012338">
    <property type="entry name" value="Beta-lactam/transpept-like"/>
</dbReference>
<feature type="domain" description="Beta-lactamase-related" evidence="2">
    <location>
        <begin position="13"/>
        <end position="326"/>
    </location>
</feature>
<evidence type="ECO:0000256" key="1">
    <source>
        <dbReference type="ARBA" id="ARBA00022801"/>
    </source>
</evidence>
<dbReference type="PANTHER" id="PTHR43283">
    <property type="entry name" value="BETA-LACTAMASE-RELATED"/>
    <property type="match status" value="1"/>
</dbReference>
<protein>
    <submittedName>
        <fullName evidence="3">Beta-lactamase family protein</fullName>
    </submittedName>
</protein>
<dbReference type="EMBL" id="CP093442">
    <property type="protein sequence ID" value="UOF02064.1"/>
    <property type="molecule type" value="Genomic_DNA"/>
</dbReference>
<dbReference type="InterPro" id="IPR001466">
    <property type="entry name" value="Beta-lactam-related"/>
</dbReference>
<dbReference type="InterPro" id="IPR050789">
    <property type="entry name" value="Diverse_Enzym_Activities"/>
</dbReference>
<dbReference type="RefSeq" id="WP_243538695.1">
    <property type="nucleotide sequence ID" value="NZ_CP093442.1"/>
</dbReference>
<dbReference type="SUPFAM" id="SSF56601">
    <property type="entry name" value="beta-lactamase/transpeptidase-like"/>
    <property type="match status" value="1"/>
</dbReference>
<sequence>MKFSVLEKNLIKQLEENIRDTTPGVMVRAYQGGRIICDVAVGNTYAYYDLASLTKVIFAVQGMLWAFEQGKWNFETKVKDLIPWFPEETTKVTELLTHSSGVPWWLPIYQEIKPELSREKKFEQLKEILKKVKVDKQDQAIYSDVGFWCLGFILEKLFDKPLLQVWEDIKNKFYLGTTLEFHPDNTFTTRAGLYAPTEECPVRKKLIQGEVHDLNAWSLGGVSAHAGLFGSIDDVGWFSLHLRSHLMGIARYSIRQKTAQLFAKRALPEGKGDWAMGYMMPTPGSASCGTYFSLDSIGHTGFTGTSMWYDPKMDLSVIILSNRVLYGSDNKAFSKLRPEIHNWIVENYRRSGV</sequence>
<dbReference type="Proteomes" id="UP000830116">
    <property type="component" value="Chromosome"/>
</dbReference>
<keyword evidence="4" id="KW-1185">Reference proteome</keyword>
<evidence type="ECO:0000313" key="3">
    <source>
        <dbReference type="EMBL" id="UOF02064.1"/>
    </source>
</evidence>
<organism evidence="3 4">
    <name type="scientific">Bdellovibrio reynosensis</name>
    <dbReference type="NCBI Taxonomy" id="2835041"/>
    <lineage>
        <taxon>Bacteria</taxon>
        <taxon>Pseudomonadati</taxon>
        <taxon>Bdellovibrionota</taxon>
        <taxon>Bdellovibrionia</taxon>
        <taxon>Bdellovibrionales</taxon>
        <taxon>Pseudobdellovibrionaceae</taxon>
        <taxon>Bdellovibrio</taxon>
    </lineage>
</organism>